<dbReference type="EMBL" id="CM056809">
    <property type="protein sequence ID" value="KAJ8651161.1"/>
    <property type="molecule type" value="Genomic_DNA"/>
</dbReference>
<comment type="caution">
    <text evidence="1">The sequence shown here is derived from an EMBL/GenBank/DDBJ whole genome shotgun (WGS) entry which is preliminary data.</text>
</comment>
<keyword evidence="2" id="KW-1185">Reference proteome</keyword>
<name>A0ACC2MZH0_PERAE</name>
<sequence>MTVTERTVNQWRGLDYKREPANNRKTARCCTLKLSGPEGDSDTVKELVIDAHCFRPKSGLVE</sequence>
<evidence type="ECO:0000313" key="1">
    <source>
        <dbReference type="EMBL" id="KAJ8651161.1"/>
    </source>
</evidence>
<protein>
    <submittedName>
        <fullName evidence="1">Uncharacterized protein</fullName>
    </submittedName>
</protein>
<accession>A0ACC2MZH0</accession>
<dbReference type="Proteomes" id="UP001234297">
    <property type="component" value="Chromosome 1"/>
</dbReference>
<evidence type="ECO:0000313" key="2">
    <source>
        <dbReference type="Proteomes" id="UP001234297"/>
    </source>
</evidence>
<gene>
    <name evidence="1" type="ORF">MRB53_004184</name>
</gene>
<organism evidence="1 2">
    <name type="scientific">Persea americana</name>
    <name type="common">Avocado</name>
    <dbReference type="NCBI Taxonomy" id="3435"/>
    <lineage>
        <taxon>Eukaryota</taxon>
        <taxon>Viridiplantae</taxon>
        <taxon>Streptophyta</taxon>
        <taxon>Embryophyta</taxon>
        <taxon>Tracheophyta</taxon>
        <taxon>Spermatophyta</taxon>
        <taxon>Magnoliopsida</taxon>
        <taxon>Magnoliidae</taxon>
        <taxon>Laurales</taxon>
        <taxon>Lauraceae</taxon>
        <taxon>Persea</taxon>
    </lineage>
</organism>
<reference evidence="1 2" key="1">
    <citation type="journal article" date="2022" name="Hortic Res">
        <title>A haplotype resolved chromosomal level avocado genome allows analysis of novel avocado genes.</title>
        <authorList>
            <person name="Nath O."/>
            <person name="Fletcher S.J."/>
            <person name="Hayward A."/>
            <person name="Shaw L.M."/>
            <person name="Masouleh A.K."/>
            <person name="Furtado A."/>
            <person name="Henry R.J."/>
            <person name="Mitter N."/>
        </authorList>
    </citation>
    <scope>NUCLEOTIDE SEQUENCE [LARGE SCALE GENOMIC DNA]</scope>
    <source>
        <strain evidence="2">cv. Hass</strain>
    </source>
</reference>
<proteinExistence type="predicted"/>
<feature type="non-terminal residue" evidence="1">
    <location>
        <position position="62"/>
    </location>
</feature>